<dbReference type="Proteomes" id="UP000031599">
    <property type="component" value="Unassembled WGS sequence"/>
</dbReference>
<dbReference type="AlphaFoldDB" id="A0A0C2A4R6"/>
<reference evidence="2 3" key="1">
    <citation type="submission" date="2014-12" db="EMBL/GenBank/DDBJ databases">
        <title>Genome assembly of Enhygromyxa salina DSM 15201.</title>
        <authorList>
            <person name="Sharma G."/>
            <person name="Subramanian S."/>
        </authorList>
    </citation>
    <scope>NUCLEOTIDE SEQUENCE [LARGE SCALE GENOMIC DNA]</scope>
    <source>
        <strain evidence="2 3">DSM 15201</strain>
    </source>
</reference>
<proteinExistence type="predicted"/>
<accession>A0A0C2A4R6</accession>
<evidence type="ECO:0000313" key="2">
    <source>
        <dbReference type="EMBL" id="KIG18388.1"/>
    </source>
</evidence>
<evidence type="ECO:0000313" key="3">
    <source>
        <dbReference type="Proteomes" id="UP000031599"/>
    </source>
</evidence>
<name>A0A0C2A4R6_9BACT</name>
<protein>
    <submittedName>
        <fullName evidence="2">Uncharacterized protein</fullName>
    </submittedName>
</protein>
<dbReference type="EMBL" id="JMCC02000011">
    <property type="protein sequence ID" value="KIG18388.1"/>
    <property type="molecule type" value="Genomic_DNA"/>
</dbReference>
<comment type="caution">
    <text evidence="2">The sequence shown here is derived from an EMBL/GenBank/DDBJ whole genome shotgun (WGS) entry which is preliminary data.</text>
</comment>
<dbReference type="RefSeq" id="WP_052547013.1">
    <property type="nucleotide sequence ID" value="NZ_JMCC02000011.1"/>
</dbReference>
<gene>
    <name evidence="2" type="ORF">DB30_00673</name>
</gene>
<evidence type="ECO:0000256" key="1">
    <source>
        <dbReference type="SAM" id="MobiDB-lite"/>
    </source>
</evidence>
<organism evidence="2 3">
    <name type="scientific">Enhygromyxa salina</name>
    <dbReference type="NCBI Taxonomy" id="215803"/>
    <lineage>
        <taxon>Bacteria</taxon>
        <taxon>Pseudomonadati</taxon>
        <taxon>Myxococcota</taxon>
        <taxon>Polyangia</taxon>
        <taxon>Nannocystales</taxon>
        <taxon>Nannocystaceae</taxon>
        <taxon>Enhygromyxa</taxon>
    </lineage>
</organism>
<sequence length="535" mass="58654">MFHVALALLCLLGTAGCLGLAYLVFRHQHPGLRSSERRTLAAPESRSPWVGVEVEPTSHVSREEIFAAAHQRSLAQRLSTAGAAPREHARSRPVAFAGGELPVRETLLARPQLPSPQLPSRAPDPERPAEAPLPAAPQISPTTRLAIDGLRIQLDVAQRLFARWLRERDTLTLEHLAKGPEQLLLETLADMATTCDEAIAAVLEPALTRDERGGLCHEVAALALLQRDETHALRLIDRVLGGPAAALAPHQALSLWRGRQVDGWLCERARADADNRGYWLTLLDSRRLDPGSELLRELLAEDDPKLLVRGLELARYHGDPELRRSAAAPHLVDTRDRPRHLAAVELALFDRESSAWGRCRQLANAHGCPRATELVASLGSASDLAALMQRPTNAEGEGLWRLCRSGRKAAAALAARRLQDTRGDKLAASALSYVIGRPPNGAKTAEALLNHWVRLAPTLSGDRRYLHGELFGGTNGLRSCLSSLHDRHHQALGEELFYRSKGMIRWPGRGFARDTLADIRAVGTPNIDFETSFEQ</sequence>
<feature type="region of interest" description="Disordered" evidence="1">
    <location>
        <begin position="108"/>
        <end position="140"/>
    </location>
</feature>